<organism evidence="3 4">
    <name type="scientific">Neolewinella marina</name>
    <dbReference type="NCBI Taxonomy" id="438751"/>
    <lineage>
        <taxon>Bacteria</taxon>
        <taxon>Pseudomonadati</taxon>
        <taxon>Bacteroidota</taxon>
        <taxon>Saprospiria</taxon>
        <taxon>Saprospirales</taxon>
        <taxon>Lewinellaceae</taxon>
        <taxon>Neolewinella</taxon>
    </lineage>
</organism>
<name>A0A2G0CIY0_9BACT</name>
<sequence length="307" mass="32380">MTSQLLVLCFFSLLMIGCSEGESANSDLNTNLPDEVTGVYYAVMGKEDPEAVYRRIVSALRGNANISVVAEVDHSENAASVGQRLEPTRLVLFGNPSLGTPLMQINPQAGLDLPQKILVYRAGNGATTAIYNSIDYLASRHSVGEAESLESIGEALAGLVASAGGAELQAAATQEVRANEGIVSFRNAGTVDSVYQNLKNAVSSNSKLKIIAEIDHQANAASVGMELPPIRLLVFGNPALGTPLLQEQQPIGLDLPQKMLVYAAADGEVVVAFNDPAFLAQRHGVENADLQPILDALTGLARQALSQ</sequence>
<evidence type="ECO:0000313" key="3">
    <source>
        <dbReference type="EMBL" id="PHK99934.1"/>
    </source>
</evidence>
<feature type="signal peptide" evidence="1">
    <location>
        <begin position="1"/>
        <end position="24"/>
    </location>
</feature>
<evidence type="ECO:0000256" key="1">
    <source>
        <dbReference type="SAM" id="SignalP"/>
    </source>
</evidence>
<feature type="domain" description="DUF302" evidence="2">
    <location>
        <begin position="214"/>
        <end position="276"/>
    </location>
</feature>
<dbReference type="EMBL" id="PDLO01000001">
    <property type="protein sequence ID" value="PHK99934.1"/>
    <property type="molecule type" value="Genomic_DNA"/>
</dbReference>
<gene>
    <name evidence="3" type="ORF">CGL56_02490</name>
</gene>
<dbReference type="AlphaFoldDB" id="A0A2G0CIY0"/>
<protein>
    <recommendedName>
        <fullName evidence="2">DUF302 domain-containing protein</fullName>
    </recommendedName>
</protein>
<dbReference type="OrthoDB" id="9799367at2"/>
<proteinExistence type="predicted"/>
<keyword evidence="4" id="KW-1185">Reference proteome</keyword>
<dbReference type="Pfam" id="PF03625">
    <property type="entry name" value="DUF302"/>
    <property type="match status" value="2"/>
</dbReference>
<dbReference type="InterPro" id="IPR035923">
    <property type="entry name" value="TT1751-like_sf"/>
</dbReference>
<dbReference type="RefSeq" id="WP_099104913.1">
    <property type="nucleotide sequence ID" value="NZ_JAATJF010000001.1"/>
</dbReference>
<dbReference type="Proteomes" id="UP000226437">
    <property type="component" value="Unassembled WGS sequence"/>
</dbReference>
<feature type="domain" description="DUF302" evidence="2">
    <location>
        <begin position="72"/>
        <end position="133"/>
    </location>
</feature>
<evidence type="ECO:0000313" key="4">
    <source>
        <dbReference type="Proteomes" id="UP000226437"/>
    </source>
</evidence>
<dbReference type="CDD" id="cd14797">
    <property type="entry name" value="DUF302"/>
    <property type="match status" value="2"/>
</dbReference>
<feature type="chain" id="PRO_5013800364" description="DUF302 domain-containing protein" evidence="1">
    <location>
        <begin position="25"/>
        <end position="307"/>
    </location>
</feature>
<dbReference type="SUPFAM" id="SSF103247">
    <property type="entry name" value="TT1751-like"/>
    <property type="match status" value="2"/>
</dbReference>
<keyword evidence="1" id="KW-0732">Signal</keyword>
<dbReference type="InterPro" id="IPR005180">
    <property type="entry name" value="DUF302"/>
</dbReference>
<dbReference type="PANTHER" id="PTHR38342">
    <property type="entry name" value="SLR5037 PROTEIN"/>
    <property type="match status" value="1"/>
</dbReference>
<comment type="caution">
    <text evidence="3">The sequence shown here is derived from an EMBL/GenBank/DDBJ whole genome shotgun (WGS) entry which is preliminary data.</text>
</comment>
<evidence type="ECO:0000259" key="2">
    <source>
        <dbReference type="Pfam" id="PF03625"/>
    </source>
</evidence>
<dbReference type="Gene3D" id="3.30.310.70">
    <property type="entry name" value="TT1751-like domain"/>
    <property type="match status" value="2"/>
</dbReference>
<dbReference type="PANTHER" id="PTHR38342:SF2">
    <property type="entry name" value="INNER MEMBRANE OR EXPORTED"/>
    <property type="match status" value="1"/>
</dbReference>
<reference evidence="3 4" key="1">
    <citation type="submission" date="2017-10" db="EMBL/GenBank/DDBJ databases">
        <title>The draft genome sequence of Lewinella marina KCTC 32374.</title>
        <authorList>
            <person name="Wang K."/>
        </authorList>
    </citation>
    <scope>NUCLEOTIDE SEQUENCE [LARGE SCALE GENOMIC DNA]</scope>
    <source>
        <strain evidence="3 4">MKG-38</strain>
    </source>
</reference>
<accession>A0A2G0CIY0</accession>